<reference evidence="1 2" key="1">
    <citation type="submission" date="2018-06" db="EMBL/GenBank/DDBJ databases">
        <title>Extensive metabolic versatility and redundancy in microbially diverse, dynamic hydrothermal sediments.</title>
        <authorList>
            <person name="Dombrowski N."/>
            <person name="Teske A."/>
            <person name="Baker B.J."/>
        </authorList>
    </citation>
    <scope>NUCLEOTIDE SEQUENCE [LARGE SCALE GENOMIC DNA]</scope>
    <source>
        <strain evidence="1">B35_G9</strain>
    </source>
</reference>
<accession>A0A660S972</accession>
<evidence type="ECO:0000313" key="1">
    <source>
        <dbReference type="EMBL" id="RKX67040.1"/>
    </source>
</evidence>
<protein>
    <recommendedName>
        <fullName evidence="3">Secretion system C-terminal sorting domain-containing protein</fullName>
    </recommendedName>
</protein>
<gene>
    <name evidence="1" type="ORF">DRP44_02950</name>
</gene>
<evidence type="ECO:0000313" key="2">
    <source>
        <dbReference type="Proteomes" id="UP000282321"/>
    </source>
</evidence>
<evidence type="ECO:0008006" key="3">
    <source>
        <dbReference type="Google" id="ProtNLM"/>
    </source>
</evidence>
<organism evidence="1 2">
    <name type="scientific">candidate division TA06 bacterium</name>
    <dbReference type="NCBI Taxonomy" id="2250710"/>
    <lineage>
        <taxon>Bacteria</taxon>
        <taxon>Bacteria division TA06</taxon>
    </lineage>
</organism>
<dbReference type="Proteomes" id="UP000282321">
    <property type="component" value="Unassembled WGS sequence"/>
</dbReference>
<dbReference type="EMBL" id="QNBC01000027">
    <property type="protein sequence ID" value="RKX67040.1"/>
    <property type="molecule type" value="Genomic_DNA"/>
</dbReference>
<dbReference type="NCBIfam" id="TIGR04183">
    <property type="entry name" value="Por_Secre_tail"/>
    <property type="match status" value="1"/>
</dbReference>
<sequence length="262" mass="29148">EYDAKSKYANNRLMLVWADGQEGYKNLYGAIYDSLGNVLMDSIVISDASGDQKNATIEYNDDRFITMWEDYRDNSKGDIYGATVGIDGIVLDSGAIITGDSAHISPNLEKGPGNQLFLTYSGWTDSINGNAVNKLRIWGALDSFLNVIDTTVNDTTDTTVIDTTEIDTTRTVYLMSGSFSDYVFTSCNNSIIFKYYLSSKINVHLNIFNIAGIQIFGYDNYSDQNIGFNQISVKSSKLSNGIYFYQFRAGTISKRGKIIILH</sequence>
<name>A0A660S972_UNCT6</name>
<dbReference type="AlphaFoldDB" id="A0A660S972"/>
<dbReference type="InterPro" id="IPR026444">
    <property type="entry name" value="Secre_tail"/>
</dbReference>
<comment type="caution">
    <text evidence="1">The sequence shown here is derived from an EMBL/GenBank/DDBJ whole genome shotgun (WGS) entry which is preliminary data.</text>
</comment>
<proteinExistence type="predicted"/>
<feature type="non-terminal residue" evidence="1">
    <location>
        <position position="1"/>
    </location>
</feature>